<dbReference type="Proteomes" id="UP000307999">
    <property type="component" value="Unassembled WGS sequence"/>
</dbReference>
<gene>
    <name evidence="4" type="ORF">E8M12_02450</name>
</gene>
<dbReference type="OrthoDB" id="8527419at2"/>
<reference evidence="4 5" key="1">
    <citation type="submission" date="2019-04" db="EMBL/GenBank/DDBJ databases">
        <title>Thalassotalea guangxiensis sp. nov., isolated from sediment of the coastal wetland.</title>
        <authorList>
            <person name="Zheng S."/>
            <person name="Zhang D."/>
        </authorList>
    </citation>
    <scope>NUCLEOTIDE SEQUENCE [LARGE SCALE GENOMIC DNA]</scope>
    <source>
        <strain evidence="4 5">ZS-4</strain>
    </source>
</reference>
<dbReference type="EMBL" id="SWDB01000004">
    <property type="protein sequence ID" value="TKB47140.1"/>
    <property type="molecule type" value="Genomic_DNA"/>
</dbReference>
<protein>
    <recommendedName>
        <fullName evidence="3">Chalcone isomerase domain-containing protein</fullName>
    </recommendedName>
</protein>
<dbReference type="AlphaFoldDB" id="A0A4U1B8W8"/>
<evidence type="ECO:0000313" key="4">
    <source>
        <dbReference type="EMBL" id="TKB47140.1"/>
    </source>
</evidence>
<comment type="caution">
    <text evidence="4">The sequence shown here is derived from an EMBL/GenBank/DDBJ whole genome shotgun (WGS) entry which is preliminary data.</text>
</comment>
<evidence type="ECO:0000313" key="5">
    <source>
        <dbReference type="Proteomes" id="UP000307999"/>
    </source>
</evidence>
<dbReference type="RefSeq" id="WP_136734490.1">
    <property type="nucleotide sequence ID" value="NZ_SWDB01000004.1"/>
</dbReference>
<sequence length="211" mass="23518">MIPSIPSSLLTMAMFLGLSVTPAMAFADALNTTQPSNITHSPDPNLGQQVAISSSDGGGTANISDWQQVGQAELKVLFWDVYLAKLFTPDGEFDTGSEGIEHPLRLHLTYFLDIEGEKLAEETEKQWHKMKFEHPRNSSFIAQLGDVFPDIQEQDSLTIETSSSGDAKLFHNQQLIHEFEPSIQIDQFLAIWLSEKSSRPKLMKQLTGQNQ</sequence>
<keyword evidence="5" id="KW-1185">Reference proteome</keyword>
<feature type="domain" description="Chalcone isomerase" evidence="3">
    <location>
        <begin position="75"/>
        <end position="206"/>
    </location>
</feature>
<feature type="signal peptide" evidence="2">
    <location>
        <begin position="1"/>
        <end position="25"/>
    </location>
</feature>
<feature type="chain" id="PRO_5020207642" description="Chalcone isomerase domain-containing protein" evidence="2">
    <location>
        <begin position="26"/>
        <end position="211"/>
    </location>
</feature>
<dbReference type="InterPro" id="IPR016087">
    <property type="entry name" value="Chalcone_isomerase"/>
</dbReference>
<name>A0A4U1B8W8_9GAMM</name>
<keyword evidence="2" id="KW-0732">Signal</keyword>
<dbReference type="Pfam" id="PF16036">
    <property type="entry name" value="Chalcone_3"/>
    <property type="match status" value="1"/>
</dbReference>
<evidence type="ECO:0000256" key="1">
    <source>
        <dbReference type="SAM" id="MobiDB-lite"/>
    </source>
</evidence>
<organism evidence="4 5">
    <name type="scientific">Thalassotalea mangrovi</name>
    <dbReference type="NCBI Taxonomy" id="2572245"/>
    <lineage>
        <taxon>Bacteria</taxon>
        <taxon>Pseudomonadati</taxon>
        <taxon>Pseudomonadota</taxon>
        <taxon>Gammaproteobacteria</taxon>
        <taxon>Alteromonadales</taxon>
        <taxon>Colwelliaceae</taxon>
        <taxon>Thalassotalea</taxon>
    </lineage>
</organism>
<evidence type="ECO:0000259" key="3">
    <source>
        <dbReference type="Pfam" id="PF16036"/>
    </source>
</evidence>
<accession>A0A4U1B8W8</accession>
<feature type="region of interest" description="Disordered" evidence="1">
    <location>
        <begin position="35"/>
        <end position="57"/>
    </location>
</feature>
<proteinExistence type="predicted"/>
<evidence type="ECO:0000256" key="2">
    <source>
        <dbReference type="SAM" id="SignalP"/>
    </source>
</evidence>